<keyword evidence="10" id="KW-0573">Peptidoglycan synthesis</keyword>
<organism evidence="15 16">
    <name type="scientific">Bartonella clarridgeiae (strain CCUG 45776 / CIP 104772 / 73)</name>
    <dbReference type="NCBI Taxonomy" id="696125"/>
    <lineage>
        <taxon>Bacteria</taxon>
        <taxon>Pseudomonadati</taxon>
        <taxon>Pseudomonadota</taxon>
        <taxon>Alphaproteobacteria</taxon>
        <taxon>Hyphomicrobiales</taxon>
        <taxon>Bartonellaceae</taxon>
        <taxon>Bartonella</taxon>
    </lineage>
</organism>
<evidence type="ECO:0000256" key="6">
    <source>
        <dbReference type="ARBA" id="ARBA00022670"/>
    </source>
</evidence>
<name>E6YHV1_BARC7</name>
<comment type="function">
    <text evidence="1">Removes C-terminal D-alanyl residues from sugar-peptide cell wall precursors.</text>
</comment>
<dbReference type="PRINTS" id="PR00725">
    <property type="entry name" value="DADACBPTASE1"/>
</dbReference>
<dbReference type="RefSeq" id="WP_013545078.1">
    <property type="nucleotide sequence ID" value="NC_014932.1"/>
</dbReference>
<evidence type="ECO:0000256" key="10">
    <source>
        <dbReference type="ARBA" id="ARBA00022984"/>
    </source>
</evidence>
<sequence length="394" mass="44597">MHRLLRVLFSLIWILIFNEQGQAENFQTSASQLLIFDDNTSTILFKKQSDVAFFPASLTKLMTAEIVFHQLKKGFLNKEQKFKVSENAWRKGGAPSGTTTMFAKEKTEISVFDLLRGLVIVNGNDAAITLAEGIAGNEANFAKLMNKRAKTLGLLNSHFVNATGFPEEGQFITLNDMITLARHIAHEYPDYYALYSEPDFTWNKITQHNKNPLISQVTDVKIEGLGFGYSEETGFSTVISAYKNQQRLFLAVSGLQNNKERTKEIKRILQWSLTNFDLKKIFTKGEIVGYASVYGGVRNSVPLVVQEPISFMLSNKKTLNDVKAIIRYHGPLKAPINIGQKIGIIQIFADKQFLVEKSIWAGANIQEGNFFVKVKDALYEITLGRLRKYLWKYL</sequence>
<evidence type="ECO:0000256" key="7">
    <source>
        <dbReference type="ARBA" id="ARBA00022729"/>
    </source>
</evidence>
<dbReference type="InterPro" id="IPR001967">
    <property type="entry name" value="Peptidase_S11_N"/>
</dbReference>
<dbReference type="HOGENOM" id="CLU_027070_8_1_5"/>
<dbReference type="Proteomes" id="UP000009101">
    <property type="component" value="Chromosome"/>
</dbReference>
<evidence type="ECO:0000256" key="13">
    <source>
        <dbReference type="RuleBase" id="RU004016"/>
    </source>
</evidence>
<evidence type="ECO:0000256" key="4">
    <source>
        <dbReference type="ARBA" id="ARBA00012448"/>
    </source>
</evidence>
<feature type="domain" description="Peptidase S11 D-Ala-D-Ala carboxypeptidase A C-terminal" evidence="14">
    <location>
        <begin position="276"/>
        <end position="367"/>
    </location>
</feature>
<dbReference type="GO" id="GO:0009002">
    <property type="term" value="F:serine-type D-Ala-D-Ala carboxypeptidase activity"/>
    <property type="evidence" value="ECO:0007669"/>
    <property type="project" value="UniProtKB-EC"/>
</dbReference>
<protein>
    <recommendedName>
        <fullName evidence="4">serine-type D-Ala-D-Ala carboxypeptidase</fullName>
        <ecNumber evidence="4">3.4.16.4</ecNumber>
    </recommendedName>
</protein>
<evidence type="ECO:0000256" key="12">
    <source>
        <dbReference type="ARBA" id="ARBA00034000"/>
    </source>
</evidence>
<dbReference type="Gene3D" id="3.40.710.10">
    <property type="entry name" value="DD-peptidase/beta-lactamase superfamily"/>
    <property type="match status" value="1"/>
</dbReference>
<dbReference type="OrthoDB" id="5291989at2"/>
<dbReference type="InterPro" id="IPR037167">
    <property type="entry name" value="Peptidase_S11_C_sf"/>
</dbReference>
<accession>E6YHV1</accession>
<keyword evidence="7" id="KW-0732">Signal</keyword>
<comment type="similarity">
    <text evidence="3 13">Belongs to the peptidase S11 family.</text>
</comment>
<dbReference type="GO" id="GO:0008360">
    <property type="term" value="P:regulation of cell shape"/>
    <property type="evidence" value="ECO:0007669"/>
    <property type="project" value="UniProtKB-KW"/>
</dbReference>
<dbReference type="EC" id="3.4.16.4" evidence="4"/>
<keyword evidence="16" id="KW-1185">Reference proteome</keyword>
<dbReference type="EMBL" id="FN645454">
    <property type="protein sequence ID" value="CBI76439.1"/>
    <property type="molecule type" value="Genomic_DNA"/>
</dbReference>
<dbReference type="Pfam" id="PF07943">
    <property type="entry name" value="PBP5_C"/>
    <property type="match status" value="1"/>
</dbReference>
<dbReference type="GO" id="GO:0071555">
    <property type="term" value="P:cell wall organization"/>
    <property type="evidence" value="ECO:0007669"/>
    <property type="project" value="UniProtKB-KW"/>
</dbReference>
<reference evidence="16" key="1">
    <citation type="submission" date="2009-11" db="EMBL/GenBank/DDBJ databases">
        <title>Genome sequencing of Bartonella species and comparative genomics.</title>
        <authorList>
            <person name="Engel P."/>
            <person name="Salzburger W."/>
            <person name="Marius L."/>
            <person name="Chao-Chin C."/>
            <person name="Soichi M."/>
            <person name="Christa L."/>
            <person name="Alexandra C."/>
            <person name="Aurelie L."/>
            <person name="Claudine M."/>
            <person name="Stephan S.C."/>
            <person name="Christoph D."/>
        </authorList>
    </citation>
    <scope>NUCLEOTIDE SEQUENCE [LARGE SCALE GENOMIC DNA]</scope>
    <source>
        <strain evidence="16">CIP 104772 / 73</strain>
    </source>
</reference>
<dbReference type="InterPro" id="IPR015956">
    <property type="entry name" value="Peniciliin-bd_prot_C_sf"/>
</dbReference>
<evidence type="ECO:0000256" key="11">
    <source>
        <dbReference type="ARBA" id="ARBA00023316"/>
    </source>
</evidence>
<dbReference type="UniPathway" id="UPA00219"/>
<dbReference type="SUPFAM" id="SSF56601">
    <property type="entry name" value="beta-lactamase/transpeptidase-like"/>
    <property type="match status" value="1"/>
</dbReference>
<dbReference type="KEGG" id="bcd:BARCL_0758"/>
<dbReference type="Gene3D" id="2.60.410.10">
    <property type="entry name" value="D-Ala-D-Ala carboxypeptidase, C-terminal domain"/>
    <property type="match status" value="1"/>
</dbReference>
<comment type="catalytic activity">
    <reaction evidence="12">
        <text>Preferential cleavage: (Ac)2-L-Lys-D-Ala-|-D-Ala. Also transpeptidation of peptidyl-alanyl moieties that are N-acyl substituents of D-alanine.</text>
        <dbReference type="EC" id="3.4.16.4"/>
    </reaction>
</comment>
<dbReference type="SUPFAM" id="SSF69189">
    <property type="entry name" value="Penicillin-binding protein associated domain"/>
    <property type="match status" value="1"/>
</dbReference>
<evidence type="ECO:0000313" key="15">
    <source>
        <dbReference type="EMBL" id="CBI76439.1"/>
    </source>
</evidence>
<evidence type="ECO:0000256" key="2">
    <source>
        <dbReference type="ARBA" id="ARBA00004752"/>
    </source>
</evidence>
<dbReference type="PANTHER" id="PTHR21581:SF6">
    <property type="entry name" value="TRAFFICKING PROTEIN PARTICLE COMPLEX SUBUNIT 12"/>
    <property type="match status" value="1"/>
</dbReference>
<dbReference type="SMART" id="SM00936">
    <property type="entry name" value="PBP5_C"/>
    <property type="match status" value="1"/>
</dbReference>
<gene>
    <name evidence="15" type="primary">dacA</name>
    <name evidence="15" type="ordered locus">BARCL_0758</name>
</gene>
<keyword evidence="5" id="KW-0121">Carboxypeptidase</keyword>
<dbReference type="Pfam" id="PF00768">
    <property type="entry name" value="Peptidase_S11"/>
    <property type="match status" value="1"/>
</dbReference>
<dbReference type="STRING" id="696125.BARCL_0758"/>
<keyword evidence="6" id="KW-0645">Protease</keyword>
<dbReference type="GO" id="GO:0009252">
    <property type="term" value="P:peptidoglycan biosynthetic process"/>
    <property type="evidence" value="ECO:0007669"/>
    <property type="project" value="UniProtKB-UniPathway"/>
</dbReference>
<evidence type="ECO:0000256" key="8">
    <source>
        <dbReference type="ARBA" id="ARBA00022801"/>
    </source>
</evidence>
<dbReference type="PANTHER" id="PTHR21581">
    <property type="entry name" value="D-ALANYL-D-ALANINE CARBOXYPEPTIDASE"/>
    <property type="match status" value="1"/>
</dbReference>
<keyword evidence="9" id="KW-0133">Cell shape</keyword>
<evidence type="ECO:0000256" key="9">
    <source>
        <dbReference type="ARBA" id="ARBA00022960"/>
    </source>
</evidence>
<evidence type="ECO:0000256" key="3">
    <source>
        <dbReference type="ARBA" id="ARBA00007164"/>
    </source>
</evidence>
<dbReference type="InterPro" id="IPR012907">
    <property type="entry name" value="Peptidase_S11_C"/>
</dbReference>
<dbReference type="eggNOG" id="COG1686">
    <property type="taxonomic scope" value="Bacteria"/>
</dbReference>
<keyword evidence="11" id="KW-0961">Cell wall biogenesis/degradation</keyword>
<dbReference type="GO" id="GO:0006508">
    <property type="term" value="P:proteolysis"/>
    <property type="evidence" value="ECO:0007669"/>
    <property type="project" value="UniProtKB-KW"/>
</dbReference>
<reference evidence="15 16" key="2">
    <citation type="journal article" date="2011" name="PLoS Genet.">
        <title>Parallel evolution of a type IV secretion system in radiating lineages of the host-restricted bacterial pathogen Bartonella.</title>
        <authorList>
            <person name="Engel P."/>
            <person name="Salzburger W."/>
            <person name="Liesch M."/>
            <person name="Chang C.C."/>
            <person name="Maruyama S."/>
            <person name="Lanz C."/>
            <person name="Calteau A."/>
            <person name="Lajus A."/>
            <person name="Medigue C."/>
            <person name="Schuster S.C."/>
            <person name="Dehio C."/>
        </authorList>
    </citation>
    <scope>NUCLEOTIDE SEQUENCE [LARGE SCALE GENOMIC DNA]</scope>
    <source>
        <strain evidence="16">CIP 104772 / 73</strain>
    </source>
</reference>
<dbReference type="InterPro" id="IPR018044">
    <property type="entry name" value="Peptidase_S11"/>
</dbReference>
<evidence type="ECO:0000256" key="5">
    <source>
        <dbReference type="ARBA" id="ARBA00022645"/>
    </source>
</evidence>
<dbReference type="AlphaFoldDB" id="E6YHV1"/>
<proteinExistence type="inferred from homology"/>
<dbReference type="InterPro" id="IPR012338">
    <property type="entry name" value="Beta-lactam/transpept-like"/>
</dbReference>
<keyword evidence="8" id="KW-0378">Hydrolase</keyword>
<evidence type="ECO:0000256" key="1">
    <source>
        <dbReference type="ARBA" id="ARBA00003217"/>
    </source>
</evidence>
<evidence type="ECO:0000313" key="16">
    <source>
        <dbReference type="Proteomes" id="UP000009101"/>
    </source>
</evidence>
<evidence type="ECO:0000259" key="14">
    <source>
        <dbReference type="SMART" id="SM00936"/>
    </source>
</evidence>
<comment type="pathway">
    <text evidence="2">Cell wall biogenesis; peptidoglycan biosynthesis.</text>
</comment>